<accession>A0A6I4ITV0</accession>
<dbReference type="RefSeq" id="WP_140998731.1">
    <property type="nucleotide sequence ID" value="NZ_VDCZ01000011.1"/>
</dbReference>
<sequence>MQKDFDKLIKLISSNNNPIVIELLSHCLETEITYSTFHKESCQNNRAYLAKLYQERWDFIKIMRNNEFVKGFEEVVPELNQTKFNNIGISNITSNYGSYLVFTDDNKKNFIGILKSKRTLTEIRDKYRHHKKLVEQMGESVLYDYEEHEIVFYKGIIQKK</sequence>
<dbReference type="AlphaFoldDB" id="A0A6I4ITV0"/>
<evidence type="ECO:0000313" key="1">
    <source>
        <dbReference type="EMBL" id="MVO10304.1"/>
    </source>
</evidence>
<reference evidence="2" key="1">
    <citation type="submission" date="2019-05" db="EMBL/GenBank/DDBJ databases">
        <title>Flavobacterium profundi sp. nov., isolated from a deep-sea seamount.</title>
        <authorList>
            <person name="Zhang D.-C."/>
        </authorList>
    </citation>
    <scope>NUCLEOTIDE SEQUENCE [LARGE SCALE GENOMIC DNA]</scope>
    <source>
        <strain evidence="2">TP390</strain>
    </source>
</reference>
<evidence type="ECO:0000313" key="2">
    <source>
        <dbReference type="Proteomes" id="UP000431264"/>
    </source>
</evidence>
<gene>
    <name evidence="1" type="ORF">GOQ30_14115</name>
</gene>
<proteinExistence type="predicted"/>
<dbReference type="Proteomes" id="UP000431264">
    <property type="component" value="Unassembled WGS sequence"/>
</dbReference>
<protein>
    <submittedName>
        <fullName evidence="1">Uncharacterized protein</fullName>
    </submittedName>
</protein>
<comment type="caution">
    <text evidence="1">The sequence shown here is derived from an EMBL/GenBank/DDBJ whole genome shotgun (WGS) entry which is preliminary data.</text>
</comment>
<name>A0A6I4ITV0_9FLAO</name>
<dbReference type="EMBL" id="WQLW01000011">
    <property type="protein sequence ID" value="MVO10304.1"/>
    <property type="molecule type" value="Genomic_DNA"/>
</dbReference>
<keyword evidence="2" id="KW-1185">Reference proteome</keyword>
<organism evidence="1 2">
    <name type="scientific">Flavobacterium profundi</name>
    <dbReference type="NCBI Taxonomy" id="1774945"/>
    <lineage>
        <taxon>Bacteria</taxon>
        <taxon>Pseudomonadati</taxon>
        <taxon>Bacteroidota</taxon>
        <taxon>Flavobacteriia</taxon>
        <taxon>Flavobacteriales</taxon>
        <taxon>Flavobacteriaceae</taxon>
        <taxon>Flavobacterium</taxon>
    </lineage>
</organism>